<dbReference type="Gene3D" id="2.30.170.40">
    <property type="entry name" value="Ribosomal protein L28/L24"/>
    <property type="match status" value="1"/>
</dbReference>
<sequence length="824" mass="92888">MGNSTTTIVIKHALLPMEITRQPKLHPFHSIVCSSSAPIRRRIIKTSLQLEHRNLRRLTSRVVDLTRRKQLHQIFDEIEIAKRRYGKLNTIVMNAVIEACVRCGEIESAFKVFDEMSRPGSCGVDAVTYGTLLKGLGEAGRIDEAFQLLESVERGSVFGRPKLSLPVILGLLNALIKAGDLFRANGLLARYGFLLRESGSPSIMLYNLLMKGYISMGFPQGALALQEEILRLGVEPDRVTYNTLISACLKAEKLDVAMSFFKEMKDRAWEYSHEDLYPDVVTYTTLLQGFGNANDLPSVQKIVLEMKLRQDLFIDRTAFTSMVDALLSCGSIKGALCIFGEVLKRAGGNPGLRPKPHLFLSLMRAFASFGDYRMVKKLHKRLWPDSAGRITIAVQEEADHLLMEASLNCGQVDSAIEELLNIITRWKGISWTSRGGMVAVRIEALLGLEKSIFSPYILPLVSPYDPIEGIMLPFEASRPLLGTLDLKKVVMRFYRDSVVPIIDDWGRCVGLLHREDCSELNAPLITMMRSPLACVTPTTSIGRVVDLILEKRYEMVVVIKHGNSCGSASHSGRAVGVFGVEQLFKLLIKPASHLPRQVVSAWSGDSESEKAKDNIKTEMAFRGNEMMKKILKKVGDQNVAPGLKDQLKKCIPDTKVVMGRAKRGLFAGRHIQFGNRISEDGGNKSRRIWKPNVQEKRLFSYIMDRHIRVKVTTHALRCIDKAGGIDEYLLKTPYHKMDTEMGLEWKARIEKRYEELGKMEVVFFSPEDEAKFEQGFKDLKLAKREARRDFRRQMSGWHEKQKEIEEGQADDQVVDEEEQLVANS</sequence>
<evidence type="ECO:0000259" key="9">
    <source>
        <dbReference type="PROSITE" id="PS51371"/>
    </source>
</evidence>
<evidence type="ECO:0000256" key="8">
    <source>
        <dbReference type="SAM" id="MobiDB-lite"/>
    </source>
</evidence>
<evidence type="ECO:0000256" key="6">
    <source>
        <dbReference type="PROSITE-ProRule" id="PRU00703"/>
    </source>
</evidence>
<dbReference type="InParanoid" id="A0A7J7DPF7"/>
<keyword evidence="11" id="KW-1185">Reference proteome</keyword>
<dbReference type="HAMAP" id="MF_00373">
    <property type="entry name" value="Ribosomal_bL28"/>
    <property type="match status" value="1"/>
</dbReference>
<dbReference type="Pfam" id="PF00571">
    <property type="entry name" value="CBS"/>
    <property type="match status" value="1"/>
</dbReference>
<dbReference type="FunCoup" id="A0A7J7DPF7">
    <property type="interactions" value="1840"/>
</dbReference>
<keyword evidence="6" id="KW-0129">CBS domain</keyword>
<dbReference type="FunFam" id="2.30.170.40:FF:000003">
    <property type="entry name" value="54S ribosomal protein L24"/>
    <property type="match status" value="1"/>
</dbReference>
<feature type="region of interest" description="Disordered" evidence="8">
    <location>
        <begin position="792"/>
        <end position="824"/>
    </location>
</feature>
<feature type="repeat" description="PPR" evidence="7">
    <location>
        <begin position="89"/>
        <end position="123"/>
    </location>
</feature>
<evidence type="ECO:0000256" key="2">
    <source>
        <dbReference type="ARBA" id="ARBA00022737"/>
    </source>
</evidence>
<dbReference type="PANTHER" id="PTHR47581">
    <property type="entry name" value="OS09G0431600 PROTEIN"/>
    <property type="match status" value="1"/>
</dbReference>
<name>A0A7J7DPF7_TRIWF</name>
<evidence type="ECO:0000256" key="7">
    <source>
        <dbReference type="PROSITE-ProRule" id="PRU00708"/>
    </source>
</evidence>
<evidence type="ECO:0000256" key="4">
    <source>
        <dbReference type="ARBA" id="ARBA00023274"/>
    </source>
</evidence>
<accession>A0A7J7DPF7</accession>
<dbReference type="PANTHER" id="PTHR47581:SF2">
    <property type="entry name" value="OS09G0431600 PROTEIN"/>
    <property type="match status" value="1"/>
</dbReference>
<protein>
    <recommendedName>
        <fullName evidence="5">Large ribosomal subunit protein bL28m</fullName>
    </recommendedName>
</protein>
<dbReference type="EMBL" id="JAAARO010000004">
    <property type="protein sequence ID" value="KAF5748084.1"/>
    <property type="molecule type" value="Genomic_DNA"/>
</dbReference>
<comment type="caution">
    <text evidence="10">The sequence shown here is derived from an EMBL/GenBank/DDBJ whole genome shotgun (WGS) entry which is preliminary data.</text>
</comment>
<gene>
    <name evidence="10" type="ORF">HS088_TW04G00033</name>
</gene>
<evidence type="ECO:0000256" key="3">
    <source>
        <dbReference type="ARBA" id="ARBA00022980"/>
    </source>
</evidence>
<evidence type="ECO:0000256" key="1">
    <source>
        <dbReference type="ARBA" id="ARBA00008760"/>
    </source>
</evidence>
<dbReference type="InterPro" id="IPR000644">
    <property type="entry name" value="CBS_dom"/>
</dbReference>
<dbReference type="Gene3D" id="1.25.40.10">
    <property type="entry name" value="Tetratricopeptide repeat domain"/>
    <property type="match status" value="3"/>
</dbReference>
<proteinExistence type="inferred from homology"/>
<dbReference type="GO" id="GO:0005840">
    <property type="term" value="C:ribosome"/>
    <property type="evidence" value="ECO:0007669"/>
    <property type="project" value="UniProtKB-KW"/>
</dbReference>
<dbReference type="SUPFAM" id="SSF54631">
    <property type="entry name" value="CBS-domain pair"/>
    <property type="match status" value="1"/>
</dbReference>
<dbReference type="AlphaFoldDB" id="A0A7J7DPF7"/>
<feature type="compositionally biased region" description="Acidic residues" evidence="8">
    <location>
        <begin position="806"/>
        <end position="824"/>
    </location>
</feature>
<evidence type="ECO:0000256" key="5">
    <source>
        <dbReference type="ARBA" id="ARBA00035269"/>
    </source>
</evidence>
<feature type="repeat" description="PPR" evidence="7">
    <location>
        <begin position="125"/>
        <end position="159"/>
    </location>
</feature>
<keyword evidence="4" id="KW-0687">Ribonucleoprotein</keyword>
<feature type="compositionally biased region" description="Basic and acidic residues" evidence="8">
    <location>
        <begin position="792"/>
        <end position="805"/>
    </location>
</feature>
<dbReference type="Pfam" id="PF01535">
    <property type="entry name" value="PPR"/>
    <property type="match status" value="1"/>
</dbReference>
<evidence type="ECO:0000313" key="11">
    <source>
        <dbReference type="Proteomes" id="UP000593562"/>
    </source>
</evidence>
<dbReference type="GO" id="GO:0003735">
    <property type="term" value="F:structural constituent of ribosome"/>
    <property type="evidence" value="ECO:0007669"/>
    <property type="project" value="InterPro"/>
</dbReference>
<dbReference type="PROSITE" id="PS51371">
    <property type="entry name" value="CBS"/>
    <property type="match status" value="1"/>
</dbReference>
<dbReference type="InterPro" id="IPR044781">
    <property type="entry name" value="At5g10690-like"/>
</dbReference>
<feature type="repeat" description="PPR" evidence="7">
    <location>
        <begin position="237"/>
        <end position="271"/>
    </location>
</feature>
<dbReference type="Pfam" id="PF13041">
    <property type="entry name" value="PPR_2"/>
    <property type="match status" value="2"/>
</dbReference>
<dbReference type="Proteomes" id="UP000593562">
    <property type="component" value="Unassembled WGS sequence"/>
</dbReference>
<comment type="similarity">
    <text evidence="1">Belongs to the bacterial ribosomal protein bL28 family.</text>
</comment>
<dbReference type="Pfam" id="PF00830">
    <property type="entry name" value="Ribosomal_L28"/>
    <property type="match status" value="1"/>
</dbReference>
<dbReference type="InterPro" id="IPR026569">
    <property type="entry name" value="Ribosomal_bL28"/>
</dbReference>
<dbReference type="InterPro" id="IPR046342">
    <property type="entry name" value="CBS_dom_sf"/>
</dbReference>
<dbReference type="InterPro" id="IPR002885">
    <property type="entry name" value="PPR_rpt"/>
</dbReference>
<keyword evidence="2" id="KW-0677">Repeat</keyword>
<dbReference type="InterPro" id="IPR034704">
    <property type="entry name" value="Ribosomal_bL28/bL31-like_sf"/>
</dbReference>
<reference evidence="10 11" key="1">
    <citation type="journal article" date="2020" name="Nat. Commun.">
        <title>Genome of Tripterygium wilfordii and identification of cytochrome P450 involved in triptolide biosynthesis.</title>
        <authorList>
            <person name="Tu L."/>
            <person name="Su P."/>
            <person name="Zhang Z."/>
            <person name="Gao L."/>
            <person name="Wang J."/>
            <person name="Hu T."/>
            <person name="Zhou J."/>
            <person name="Zhang Y."/>
            <person name="Zhao Y."/>
            <person name="Liu Y."/>
            <person name="Song Y."/>
            <person name="Tong Y."/>
            <person name="Lu Y."/>
            <person name="Yang J."/>
            <person name="Xu C."/>
            <person name="Jia M."/>
            <person name="Peters R.J."/>
            <person name="Huang L."/>
            <person name="Gao W."/>
        </authorList>
    </citation>
    <scope>NUCLEOTIDE SEQUENCE [LARGE SCALE GENOMIC DNA]</scope>
    <source>
        <strain evidence="11">cv. XIE 37</strain>
        <tissue evidence="10">Leaf</tissue>
    </source>
</reference>
<dbReference type="SUPFAM" id="SSF143800">
    <property type="entry name" value="L28p-like"/>
    <property type="match status" value="1"/>
</dbReference>
<dbReference type="InterPro" id="IPR037147">
    <property type="entry name" value="Ribosomal_bL28_sf"/>
</dbReference>
<evidence type="ECO:0000313" key="10">
    <source>
        <dbReference type="EMBL" id="KAF5748084.1"/>
    </source>
</evidence>
<dbReference type="Pfam" id="PF13812">
    <property type="entry name" value="PPR_3"/>
    <property type="match status" value="1"/>
</dbReference>
<dbReference type="NCBIfam" id="TIGR00756">
    <property type="entry name" value="PPR"/>
    <property type="match status" value="3"/>
</dbReference>
<feature type="repeat" description="PPR" evidence="7">
    <location>
        <begin position="202"/>
        <end position="236"/>
    </location>
</feature>
<dbReference type="Gene3D" id="3.10.580.10">
    <property type="entry name" value="CBS-domain"/>
    <property type="match status" value="1"/>
</dbReference>
<dbReference type="PROSITE" id="PS51375">
    <property type="entry name" value="PPR"/>
    <property type="match status" value="4"/>
</dbReference>
<dbReference type="InterPro" id="IPR011990">
    <property type="entry name" value="TPR-like_helical_dom_sf"/>
</dbReference>
<dbReference type="GO" id="GO:1990904">
    <property type="term" value="C:ribonucleoprotein complex"/>
    <property type="evidence" value="ECO:0007669"/>
    <property type="project" value="UniProtKB-KW"/>
</dbReference>
<feature type="domain" description="CBS" evidence="9">
    <location>
        <begin position="527"/>
        <end position="596"/>
    </location>
</feature>
<keyword evidence="3" id="KW-0689">Ribosomal protein</keyword>
<organism evidence="10 11">
    <name type="scientific">Tripterygium wilfordii</name>
    <name type="common">Thunder God vine</name>
    <dbReference type="NCBI Taxonomy" id="458696"/>
    <lineage>
        <taxon>Eukaryota</taxon>
        <taxon>Viridiplantae</taxon>
        <taxon>Streptophyta</taxon>
        <taxon>Embryophyta</taxon>
        <taxon>Tracheophyta</taxon>
        <taxon>Spermatophyta</taxon>
        <taxon>Magnoliopsida</taxon>
        <taxon>eudicotyledons</taxon>
        <taxon>Gunneridae</taxon>
        <taxon>Pentapetalae</taxon>
        <taxon>rosids</taxon>
        <taxon>fabids</taxon>
        <taxon>Celastrales</taxon>
        <taxon>Celastraceae</taxon>
        <taxon>Tripterygium</taxon>
    </lineage>
</organism>